<proteinExistence type="predicted"/>
<dbReference type="EMBL" id="DF820468">
    <property type="protein sequence ID" value="GAK58657.1"/>
    <property type="molecule type" value="Genomic_DNA"/>
</dbReference>
<evidence type="ECO:0000256" key="1">
    <source>
        <dbReference type="SAM" id="Phobius"/>
    </source>
</evidence>
<evidence type="ECO:0000259" key="2">
    <source>
        <dbReference type="Pfam" id="PF15420"/>
    </source>
</evidence>
<keyword evidence="1" id="KW-0472">Membrane</keyword>
<dbReference type="AlphaFoldDB" id="A0A081C252"/>
<keyword evidence="1" id="KW-0812">Transmembrane</keyword>
<evidence type="ECO:0000313" key="4">
    <source>
        <dbReference type="Proteomes" id="UP000030661"/>
    </source>
</evidence>
<gene>
    <name evidence="3" type="ORF">U27_05631</name>
</gene>
<dbReference type="eggNOG" id="COG4425">
    <property type="taxonomic scope" value="Bacteria"/>
</dbReference>
<dbReference type="HOGENOM" id="CLU_2217837_0_0_0"/>
<dbReference type="Pfam" id="PF15420">
    <property type="entry name" value="Abhydrolase_9_N"/>
    <property type="match status" value="1"/>
</dbReference>
<sequence length="106" mass="11966">MKLSQALLQFKLWVQRYFCSTGLMVGTLLFFALSMTPTLLPRANIIQGVISGFALAVGYGIGVFGRWLWSYFELPKPEEKVQHITQLIAVVSYLMLYRSGARTGCR</sequence>
<reference evidence="3" key="1">
    <citation type="journal article" date="2015" name="PeerJ">
        <title>First genomic representation of candidate bacterial phylum KSB3 points to enhanced environmental sensing as a trigger of wastewater bulking.</title>
        <authorList>
            <person name="Sekiguchi Y."/>
            <person name="Ohashi A."/>
            <person name="Parks D.H."/>
            <person name="Yamauchi T."/>
            <person name="Tyson G.W."/>
            <person name="Hugenholtz P."/>
        </authorList>
    </citation>
    <scope>NUCLEOTIDE SEQUENCE [LARGE SCALE GENOMIC DNA]</scope>
</reference>
<keyword evidence="4" id="KW-1185">Reference proteome</keyword>
<name>A0A081C252_VECG1</name>
<feature type="transmembrane region" description="Helical" evidence="1">
    <location>
        <begin position="45"/>
        <end position="69"/>
    </location>
</feature>
<evidence type="ECO:0000313" key="3">
    <source>
        <dbReference type="EMBL" id="GAK58657.1"/>
    </source>
</evidence>
<feature type="transmembrane region" description="Helical" evidence="1">
    <location>
        <begin position="12"/>
        <end position="33"/>
    </location>
</feature>
<dbReference type="InterPro" id="IPR027788">
    <property type="entry name" value="Alpha/beta-hydrolase_N_dom"/>
</dbReference>
<protein>
    <recommendedName>
        <fullName evidence="2">Alpha/beta-hydrolase N-terminal domain-containing protein</fullName>
    </recommendedName>
</protein>
<dbReference type="Proteomes" id="UP000030661">
    <property type="component" value="Unassembled WGS sequence"/>
</dbReference>
<keyword evidence="1" id="KW-1133">Transmembrane helix</keyword>
<accession>A0A081C252</accession>
<feature type="domain" description="Alpha/beta-hydrolase N-terminal" evidence="2">
    <location>
        <begin position="35"/>
        <end position="94"/>
    </location>
</feature>
<organism evidence="3">
    <name type="scientific">Vecturithrix granuli</name>
    <dbReference type="NCBI Taxonomy" id="1499967"/>
    <lineage>
        <taxon>Bacteria</taxon>
        <taxon>Candidatus Moduliflexota</taxon>
        <taxon>Candidatus Vecturitrichia</taxon>
        <taxon>Candidatus Vecturitrichales</taxon>
        <taxon>Candidatus Vecturitrichaceae</taxon>
        <taxon>Candidatus Vecturithrix</taxon>
    </lineage>
</organism>